<dbReference type="EMBL" id="JBHSWN010000001">
    <property type="protein sequence ID" value="MFC6788250.1"/>
    <property type="molecule type" value="Genomic_DNA"/>
</dbReference>
<reference evidence="2" key="1">
    <citation type="journal article" date="2019" name="Int. J. Syst. Evol. Microbiol.">
        <title>The Global Catalogue of Microorganisms (GCM) 10K type strain sequencing project: providing services to taxonomists for standard genome sequencing and annotation.</title>
        <authorList>
            <consortium name="The Broad Institute Genomics Platform"/>
            <consortium name="The Broad Institute Genome Sequencing Center for Infectious Disease"/>
            <person name="Wu L."/>
            <person name="Ma J."/>
        </authorList>
    </citation>
    <scope>NUCLEOTIDE SEQUENCE [LARGE SCALE GENOMIC DNA]</scope>
    <source>
        <strain evidence="2">CCUG 48316</strain>
    </source>
</reference>
<protein>
    <submittedName>
        <fullName evidence="1">Uncharacterized protein</fullName>
    </submittedName>
</protein>
<proteinExistence type="predicted"/>
<accession>A0ABW2BFB2</accession>
<dbReference type="Proteomes" id="UP001596292">
    <property type="component" value="Unassembled WGS sequence"/>
</dbReference>
<gene>
    <name evidence="1" type="ORF">ACFQE0_00545</name>
</gene>
<name>A0ABW2BFB2_9HYPH</name>
<keyword evidence="2" id="KW-1185">Reference proteome</keyword>
<evidence type="ECO:0000313" key="2">
    <source>
        <dbReference type="Proteomes" id="UP001596292"/>
    </source>
</evidence>
<evidence type="ECO:0000313" key="1">
    <source>
        <dbReference type="EMBL" id="MFC6788250.1"/>
    </source>
</evidence>
<comment type="caution">
    <text evidence="1">The sequence shown here is derived from an EMBL/GenBank/DDBJ whole genome shotgun (WGS) entry which is preliminary data.</text>
</comment>
<sequence length="90" mass="9274">MKIEGASPGAAGSEVTVLFSMKRDGSLNGKPRIAHSKLLGSEDDQRSFIGAALGAVSRCLPADITDGLGGAIAGRPLRLRLTSSKPERAL</sequence>
<organism evidence="1 2">
    <name type="scientific">Methylobacterium komagatae</name>
    <dbReference type="NCBI Taxonomy" id="374425"/>
    <lineage>
        <taxon>Bacteria</taxon>
        <taxon>Pseudomonadati</taxon>
        <taxon>Pseudomonadota</taxon>
        <taxon>Alphaproteobacteria</taxon>
        <taxon>Hyphomicrobiales</taxon>
        <taxon>Methylobacteriaceae</taxon>
        <taxon>Methylobacterium</taxon>
    </lineage>
</organism>